<evidence type="ECO:0000313" key="9">
    <source>
        <dbReference type="Proteomes" id="UP000664495"/>
    </source>
</evidence>
<dbReference type="PROSITE" id="PS00371">
    <property type="entry name" value="PTS_EIIA_TYPE_1_HIS"/>
    <property type="match status" value="1"/>
</dbReference>
<dbReference type="PROSITE" id="PS51093">
    <property type="entry name" value="PTS_EIIA_TYPE_1"/>
    <property type="match status" value="1"/>
</dbReference>
<evidence type="ECO:0000256" key="4">
    <source>
        <dbReference type="ARBA" id="ARBA00022679"/>
    </source>
</evidence>
<protein>
    <submittedName>
        <fullName evidence="8">PTS glucose transporter subunit IIA</fullName>
    </submittedName>
</protein>
<keyword evidence="2" id="KW-0813">Transport</keyword>
<feature type="domain" description="PTS EIIA type-1" evidence="7">
    <location>
        <begin position="28"/>
        <end position="132"/>
    </location>
</feature>
<dbReference type="RefSeq" id="WP_207107880.1">
    <property type="nucleotide sequence ID" value="NZ_JAFLVR010000018.1"/>
</dbReference>
<proteinExistence type="predicted"/>
<keyword evidence="5" id="KW-0598">Phosphotransferase system</keyword>
<dbReference type="InterPro" id="IPR011055">
    <property type="entry name" value="Dup_hybrid_motif"/>
</dbReference>
<dbReference type="Proteomes" id="UP000664495">
    <property type="component" value="Unassembled WGS sequence"/>
</dbReference>
<organism evidence="8 9">
    <name type="scientific">Candidatus Enterococcus murrayae</name>
    <dbReference type="NCBI Taxonomy" id="2815321"/>
    <lineage>
        <taxon>Bacteria</taxon>
        <taxon>Bacillati</taxon>
        <taxon>Bacillota</taxon>
        <taxon>Bacilli</taxon>
        <taxon>Lactobacillales</taxon>
        <taxon>Enterococcaceae</taxon>
        <taxon>Enterococcus</taxon>
    </lineage>
</organism>
<reference evidence="8 9" key="1">
    <citation type="submission" date="2021-03" db="EMBL/GenBank/DDBJ databases">
        <title>Enterococcal diversity collection.</title>
        <authorList>
            <person name="Gilmore M.S."/>
            <person name="Schwartzman J."/>
            <person name="Van Tyne D."/>
            <person name="Martin M."/>
            <person name="Earl A.M."/>
            <person name="Manson A.L."/>
            <person name="Straub T."/>
            <person name="Salamzade R."/>
            <person name="Saavedra J."/>
            <person name="Lebreton F."/>
            <person name="Prichula J."/>
            <person name="Schaufler K."/>
            <person name="Gaca A."/>
            <person name="Sgardioli B."/>
            <person name="Wagenaar J."/>
            <person name="Strong T."/>
        </authorList>
    </citation>
    <scope>NUCLEOTIDE SEQUENCE [LARGE SCALE GENOMIC DNA]</scope>
    <source>
        <strain evidence="8 9">MJM16</strain>
    </source>
</reference>
<keyword evidence="6" id="KW-0418">Kinase</keyword>
<evidence type="ECO:0000313" key="8">
    <source>
        <dbReference type="EMBL" id="MBO0452103.1"/>
    </source>
</evidence>
<dbReference type="NCBIfam" id="TIGR00830">
    <property type="entry name" value="PTBA"/>
    <property type="match status" value="1"/>
</dbReference>
<dbReference type="EMBL" id="JAFLVR010000018">
    <property type="protein sequence ID" value="MBO0452103.1"/>
    <property type="molecule type" value="Genomic_DNA"/>
</dbReference>
<dbReference type="Gene3D" id="2.70.70.10">
    <property type="entry name" value="Glucose Permease (Domain IIA)"/>
    <property type="match status" value="1"/>
</dbReference>
<evidence type="ECO:0000259" key="7">
    <source>
        <dbReference type="PROSITE" id="PS51093"/>
    </source>
</evidence>
<gene>
    <name evidence="8" type="ORF">JZO85_07485</name>
</gene>
<evidence type="ECO:0000256" key="3">
    <source>
        <dbReference type="ARBA" id="ARBA00022597"/>
    </source>
</evidence>
<dbReference type="Pfam" id="PF00358">
    <property type="entry name" value="PTS_EIIA_1"/>
    <property type="match status" value="1"/>
</dbReference>
<keyword evidence="9" id="KW-1185">Reference proteome</keyword>
<evidence type="ECO:0000256" key="5">
    <source>
        <dbReference type="ARBA" id="ARBA00022683"/>
    </source>
</evidence>
<name>A0ABS3HHN2_9ENTE</name>
<keyword evidence="3 8" id="KW-0762">Sugar transport</keyword>
<dbReference type="InterPro" id="IPR050890">
    <property type="entry name" value="PTS_EIIA_component"/>
</dbReference>
<evidence type="ECO:0000256" key="1">
    <source>
        <dbReference type="ARBA" id="ARBA00004496"/>
    </source>
</evidence>
<accession>A0ABS3HHN2</accession>
<evidence type="ECO:0000256" key="2">
    <source>
        <dbReference type="ARBA" id="ARBA00022448"/>
    </source>
</evidence>
<comment type="caution">
    <text evidence="8">The sequence shown here is derived from an EMBL/GenBank/DDBJ whole genome shotgun (WGS) entry which is preliminary data.</text>
</comment>
<keyword evidence="4" id="KW-0808">Transferase</keyword>
<sequence>MFGLFKSKINEIMTPVNGMVVDLKEVNDPVFSGKMMGEGFAVKPSDGKICAPVKGRIKSIFPTLHALTMETEDGLDVLIHIGLDTVELNGGGFSSIIQEGQKVKAGDPLVQVDLAFLAKNDKDDIVIVVLPEMKDKKLAINLGTRQVGEIAATLE</sequence>
<dbReference type="PANTHER" id="PTHR45008">
    <property type="entry name" value="PTS SYSTEM GLUCOSE-SPECIFIC EIIA COMPONENT"/>
    <property type="match status" value="1"/>
</dbReference>
<comment type="subcellular location">
    <subcellularLocation>
        <location evidence="1">Cytoplasm</location>
    </subcellularLocation>
</comment>
<dbReference type="InterPro" id="IPR001127">
    <property type="entry name" value="PTS_EIIA_1_perm"/>
</dbReference>
<dbReference type="PANTHER" id="PTHR45008:SF1">
    <property type="entry name" value="PTS SYSTEM GLUCOSE-SPECIFIC EIIA COMPONENT"/>
    <property type="match status" value="1"/>
</dbReference>
<evidence type="ECO:0000256" key="6">
    <source>
        <dbReference type="ARBA" id="ARBA00022777"/>
    </source>
</evidence>
<dbReference type="SUPFAM" id="SSF51261">
    <property type="entry name" value="Duplicated hybrid motif"/>
    <property type="match status" value="1"/>
</dbReference>